<protein>
    <submittedName>
        <fullName evidence="1">Unnamed protein product</fullName>
    </submittedName>
</protein>
<organism evidence="1 2">
    <name type="scientific">Phytophthora fragariaefolia</name>
    <dbReference type="NCBI Taxonomy" id="1490495"/>
    <lineage>
        <taxon>Eukaryota</taxon>
        <taxon>Sar</taxon>
        <taxon>Stramenopiles</taxon>
        <taxon>Oomycota</taxon>
        <taxon>Peronosporomycetes</taxon>
        <taxon>Peronosporales</taxon>
        <taxon>Peronosporaceae</taxon>
        <taxon>Phytophthora</taxon>
    </lineage>
</organism>
<name>A0A9W6XL92_9STRA</name>
<keyword evidence="2" id="KW-1185">Reference proteome</keyword>
<comment type="caution">
    <text evidence="1">The sequence shown here is derived from an EMBL/GenBank/DDBJ whole genome shotgun (WGS) entry which is preliminary data.</text>
</comment>
<accession>A0A9W6XL92</accession>
<dbReference type="OrthoDB" id="125686at2759"/>
<evidence type="ECO:0000313" key="2">
    <source>
        <dbReference type="Proteomes" id="UP001165121"/>
    </source>
</evidence>
<gene>
    <name evidence="1" type="ORF">Pfra01_001284500</name>
</gene>
<dbReference type="AlphaFoldDB" id="A0A9W6XL92"/>
<dbReference type="EMBL" id="BSXT01001302">
    <property type="protein sequence ID" value="GMF41069.1"/>
    <property type="molecule type" value="Genomic_DNA"/>
</dbReference>
<proteinExistence type="predicted"/>
<sequence>MTHHLVAYVCQVVGTQSQHGEVDAIVLARHESPGFSLISYRRCGNNASDAGCDLPAIEVASRNTFATVDFETTITSTSNDRENGPYPPAVLRHPDLYEAKPPHTHSTQHHAQSKHDHVRQHALHGVYLKSYRHQEETAVNPIRHMPDDDQEYYLWQLGSSARRYGFHDKGQHLTILWRFIQSLSLDSIGFDVGTMDKGIQTFWLRAAAALRESKPSSSTEIEHVVHLFLRGMFQGSFAPSGAKAPLSRESAIIRVTTHLFLRALFSYTIQCLLLSTCMAQSNSASTAQLQERFVLLLSEVYDILVDILREVTTDMADELPGNQELLMPALVDEVLSLVYSKPRFAELRVELSSVLLSRQRIGSLPEILNRAFHTFVTLVREATVVPLKHLAEGPGLNNLKWNQRWLLAPGSLQVAHVGPGAKQDSLRLADIAQFVYECGCIDITIAADLSSLSIQSACSLSSSATAATMDLILDGSLRAFRTLPSGISSTVMRAGGWFIGDYTATCSEDTRLLNVDLFLFTDDNKSVVAHGDRWGGEPLLGKSSHDVTQIRRISLSIKVEEDISEGVGSTSDLFAFVDGIVYYSTYTTSSKSVMELVQGLNLSEVSRADRAEVWRGSRWIEMWKLQVGYIALPQAVTSKMDGTRT</sequence>
<dbReference type="Proteomes" id="UP001165121">
    <property type="component" value="Unassembled WGS sequence"/>
</dbReference>
<reference evidence="1" key="1">
    <citation type="submission" date="2023-04" db="EMBL/GenBank/DDBJ databases">
        <title>Phytophthora fragariaefolia NBRC 109709.</title>
        <authorList>
            <person name="Ichikawa N."/>
            <person name="Sato H."/>
            <person name="Tonouchi N."/>
        </authorList>
    </citation>
    <scope>NUCLEOTIDE SEQUENCE</scope>
    <source>
        <strain evidence="1">NBRC 109709</strain>
    </source>
</reference>
<evidence type="ECO:0000313" key="1">
    <source>
        <dbReference type="EMBL" id="GMF41069.1"/>
    </source>
</evidence>